<dbReference type="InterPro" id="IPR025667">
    <property type="entry name" value="SprB_repeat"/>
</dbReference>
<dbReference type="Gene3D" id="2.40.10.10">
    <property type="entry name" value="Trypsin-like serine proteases"/>
    <property type="match status" value="1"/>
</dbReference>
<evidence type="ECO:0008006" key="3">
    <source>
        <dbReference type="Google" id="ProtNLM"/>
    </source>
</evidence>
<dbReference type="AlphaFoldDB" id="A0A0C1L1F7"/>
<feature type="non-terminal residue" evidence="1">
    <location>
        <position position="1"/>
    </location>
</feature>
<dbReference type="Pfam" id="PF13573">
    <property type="entry name" value="SprB"/>
    <property type="match status" value="5"/>
</dbReference>
<dbReference type="InterPro" id="IPR043504">
    <property type="entry name" value="Peptidase_S1_PA_chymotrypsin"/>
</dbReference>
<feature type="non-terminal residue" evidence="1">
    <location>
        <position position="434"/>
    </location>
</feature>
<evidence type="ECO:0000313" key="2">
    <source>
        <dbReference type="Proteomes" id="UP000031408"/>
    </source>
</evidence>
<reference evidence="1 2" key="1">
    <citation type="submission" date="2014-11" db="EMBL/GenBank/DDBJ databases">
        <title>Genome sequence of Flavihumibacter solisilvae 3-3.</title>
        <authorList>
            <person name="Zhou G."/>
            <person name="Li M."/>
            <person name="Wang G."/>
        </authorList>
    </citation>
    <scope>NUCLEOTIDE SEQUENCE [LARGE SCALE GENOMIC DNA]</scope>
    <source>
        <strain evidence="1 2">3-3</strain>
    </source>
</reference>
<name>A0A0C1L1F7_9BACT</name>
<accession>A0A0C1L1F7</accession>
<gene>
    <name evidence="1" type="ORF">OI18_23470</name>
</gene>
<protein>
    <recommendedName>
        <fullName evidence="3">Adhesin</fullName>
    </recommendedName>
</protein>
<dbReference type="Gene3D" id="2.60.40.740">
    <property type="match status" value="4"/>
</dbReference>
<dbReference type="STRING" id="1349421.OI18_23470"/>
<sequence length="434" mass="43007">FTYSWNTSPVQTTATASNLIAGTYTVTVTDAAGCITTATVTITEPPVLAATTVGNNVDCFGTATGSATVNVTGGTAPFTYSWNTSPVQTTATATGLIAGTYTVTVTDAMGCITTATVTITEPPVLAATTVGNNVDCFGTATGSATVNVTGGTAPFTYSWNTSPVQTTATASNLIAGTYTVTVTDAMGCITTATVTITEPPLLAASTTANNADCFGTATGSATVNVTGGTAPFTYSWNTSPVQTTAAASNLIAGTYTVTVTDAVGCITTTTVTITEPPVLNATASFSNVSCFGTATGSAIVNVSGGTAPYTYSWNTLPVQTGATATGLTAGTYTVTVTDAAGCITTTTVTITEPPLLAASTTANNADCFGTATGSATVNATGGTAPFTYSWNTSPVQTTATASNLIAGTYIVTVTDAMGCITTATVTITEPPVLA</sequence>
<dbReference type="Proteomes" id="UP000031408">
    <property type="component" value="Unassembled WGS sequence"/>
</dbReference>
<proteinExistence type="predicted"/>
<evidence type="ECO:0000313" key="1">
    <source>
        <dbReference type="EMBL" id="KIC89528.1"/>
    </source>
</evidence>
<dbReference type="EMBL" id="JSVC01000071">
    <property type="protein sequence ID" value="KIC89528.1"/>
    <property type="molecule type" value="Genomic_DNA"/>
</dbReference>
<organism evidence="1 2">
    <name type="scientific">Flavihumibacter solisilvae</name>
    <dbReference type="NCBI Taxonomy" id="1349421"/>
    <lineage>
        <taxon>Bacteria</taxon>
        <taxon>Pseudomonadati</taxon>
        <taxon>Bacteroidota</taxon>
        <taxon>Chitinophagia</taxon>
        <taxon>Chitinophagales</taxon>
        <taxon>Chitinophagaceae</taxon>
        <taxon>Flavihumibacter</taxon>
    </lineage>
</organism>
<comment type="caution">
    <text evidence="1">The sequence shown here is derived from an EMBL/GenBank/DDBJ whole genome shotgun (WGS) entry which is preliminary data.</text>
</comment>
<keyword evidence="2" id="KW-1185">Reference proteome</keyword>